<dbReference type="PANTHER" id="PTHR10877">
    <property type="entry name" value="POLYCYSTIN FAMILY MEMBER"/>
    <property type="match status" value="1"/>
</dbReference>
<feature type="domain" description="Polycystin" evidence="10">
    <location>
        <begin position="1"/>
        <end position="155"/>
    </location>
</feature>
<feature type="transmembrane region" description="Helical" evidence="8">
    <location>
        <begin position="202"/>
        <end position="220"/>
    </location>
</feature>
<dbReference type="GO" id="GO:0005262">
    <property type="term" value="F:calcium channel activity"/>
    <property type="evidence" value="ECO:0007669"/>
    <property type="project" value="TreeGrafter"/>
</dbReference>
<evidence type="ECO:0000313" key="12">
    <source>
        <dbReference type="Proteomes" id="UP001163046"/>
    </source>
</evidence>
<feature type="domain" description="Polycystin cation channel PKD1/PKD2" evidence="9">
    <location>
        <begin position="157"/>
        <end position="316"/>
    </location>
</feature>
<comment type="subcellular location">
    <subcellularLocation>
        <location evidence="1">Membrane</location>
        <topology evidence="1">Multi-pass membrane protein</topology>
    </subcellularLocation>
</comment>
<dbReference type="InterPro" id="IPR013122">
    <property type="entry name" value="PKD1_2_channel"/>
</dbReference>
<dbReference type="AlphaFoldDB" id="A0A9W9YJG0"/>
<evidence type="ECO:0000256" key="7">
    <source>
        <dbReference type="PIRSR" id="PIRSR603915-2"/>
    </source>
</evidence>
<dbReference type="OrthoDB" id="5963283at2759"/>
<evidence type="ECO:0000256" key="2">
    <source>
        <dbReference type="ARBA" id="ARBA00007200"/>
    </source>
</evidence>
<comment type="caution">
    <text evidence="11">The sequence shown here is derived from an EMBL/GenBank/DDBJ whole genome shotgun (WGS) entry which is preliminary data.</text>
</comment>
<dbReference type="InterPro" id="IPR003915">
    <property type="entry name" value="PKD_2"/>
</dbReference>
<reference evidence="11" key="1">
    <citation type="submission" date="2023-01" db="EMBL/GenBank/DDBJ databases">
        <title>Genome assembly of the deep-sea coral Lophelia pertusa.</title>
        <authorList>
            <person name="Herrera S."/>
            <person name="Cordes E."/>
        </authorList>
    </citation>
    <scope>NUCLEOTIDE SEQUENCE</scope>
    <source>
        <strain evidence="11">USNM1676648</strain>
        <tissue evidence="11">Polyp</tissue>
    </source>
</reference>
<evidence type="ECO:0000256" key="3">
    <source>
        <dbReference type="ARBA" id="ARBA00022692"/>
    </source>
</evidence>
<dbReference type="GO" id="GO:0005509">
    <property type="term" value="F:calcium ion binding"/>
    <property type="evidence" value="ECO:0007669"/>
    <property type="project" value="InterPro"/>
</dbReference>
<dbReference type="EMBL" id="MU827778">
    <property type="protein sequence ID" value="KAJ7340217.1"/>
    <property type="molecule type" value="Genomic_DNA"/>
</dbReference>
<dbReference type="PRINTS" id="PR01433">
    <property type="entry name" value="POLYCYSTIN2"/>
</dbReference>
<evidence type="ECO:0000259" key="10">
    <source>
        <dbReference type="Pfam" id="PF20519"/>
    </source>
</evidence>
<evidence type="ECO:0000256" key="4">
    <source>
        <dbReference type="ARBA" id="ARBA00022989"/>
    </source>
</evidence>
<keyword evidence="6" id="KW-0325">Glycoprotein</keyword>
<keyword evidence="3 8" id="KW-0812">Transmembrane</keyword>
<dbReference type="InterPro" id="IPR051223">
    <property type="entry name" value="Polycystin"/>
</dbReference>
<name>A0A9W9YJG0_9CNID</name>
<dbReference type="GO" id="GO:0050982">
    <property type="term" value="P:detection of mechanical stimulus"/>
    <property type="evidence" value="ECO:0007669"/>
    <property type="project" value="TreeGrafter"/>
</dbReference>
<evidence type="ECO:0000313" key="11">
    <source>
        <dbReference type="EMBL" id="KAJ7340217.1"/>
    </source>
</evidence>
<keyword evidence="4 8" id="KW-1133">Transmembrane helix</keyword>
<gene>
    <name evidence="11" type="ORF">OS493_002949</name>
</gene>
<dbReference type="Pfam" id="PF08016">
    <property type="entry name" value="PKD_channel"/>
    <property type="match status" value="1"/>
</dbReference>
<keyword evidence="5 8" id="KW-0472">Membrane</keyword>
<evidence type="ECO:0000256" key="1">
    <source>
        <dbReference type="ARBA" id="ARBA00004141"/>
    </source>
</evidence>
<evidence type="ECO:0000256" key="5">
    <source>
        <dbReference type="ARBA" id="ARBA00023136"/>
    </source>
</evidence>
<dbReference type="Proteomes" id="UP001163046">
    <property type="component" value="Unassembled WGS sequence"/>
</dbReference>
<dbReference type="PANTHER" id="PTHR10877:SF150">
    <property type="entry name" value="REJ DOMAIN-CONTAINING PROTEIN"/>
    <property type="match status" value="1"/>
</dbReference>
<dbReference type="Pfam" id="PF20519">
    <property type="entry name" value="Polycystin_dom"/>
    <property type="match status" value="1"/>
</dbReference>
<evidence type="ECO:0000259" key="9">
    <source>
        <dbReference type="Pfam" id="PF08016"/>
    </source>
</evidence>
<feature type="transmembrane region" description="Helical" evidence="8">
    <location>
        <begin position="161"/>
        <end position="181"/>
    </location>
</feature>
<dbReference type="GO" id="GO:0016020">
    <property type="term" value="C:membrane"/>
    <property type="evidence" value="ECO:0007669"/>
    <property type="project" value="UniProtKB-SubCell"/>
</dbReference>
<sequence length="341" mass="39760">MRLVRIKKESCQVPTEIYGITKECYGEYFISNDDKNDYTEGWQNITTYDTEISWDDMQWRYQNGTQLDGYPFWAKLSTYSGGGYVIVLEPGMDNRVRIKKLEDNLWVERHTRAILTEFTIYNAQTNLFCIVTLVAEFPATGAVIPYASIQTARLYDFTDNIMFFVLTCEGIFVLFILFFAYRELKQIYKTGIQAYLKEFWNCVELGIILFTFAAIALYVYRALNIRNVLDLVKHDPFNFKSFQFAGYWDETYTFLLAIVVLLANIKLNKLLRFNKRFSLLASTLKYAYFSLLMFSIIWGIVFTAFTLVAALVFWTHPVQLPQCHRFSDVSPEPHAGEDGVF</sequence>
<feature type="transmembrane region" description="Helical" evidence="8">
    <location>
        <begin position="245"/>
        <end position="265"/>
    </location>
</feature>
<feature type="transmembrane region" description="Helical" evidence="8">
    <location>
        <begin position="286"/>
        <end position="314"/>
    </location>
</feature>
<protein>
    <submittedName>
        <fullName evidence="11">Uncharacterized protein</fullName>
    </submittedName>
</protein>
<comment type="similarity">
    <text evidence="2">Belongs to the polycystin family.</text>
</comment>
<dbReference type="InterPro" id="IPR046791">
    <property type="entry name" value="Polycystin_dom"/>
</dbReference>
<feature type="transmembrane region" description="Helical" evidence="8">
    <location>
        <begin position="127"/>
        <end position="149"/>
    </location>
</feature>
<evidence type="ECO:0000256" key="6">
    <source>
        <dbReference type="ARBA" id="ARBA00023180"/>
    </source>
</evidence>
<feature type="disulfide bond" evidence="7">
    <location>
        <begin position="11"/>
        <end position="24"/>
    </location>
</feature>
<accession>A0A9W9YJG0</accession>
<keyword evidence="12" id="KW-1185">Reference proteome</keyword>
<organism evidence="11 12">
    <name type="scientific">Desmophyllum pertusum</name>
    <dbReference type="NCBI Taxonomy" id="174260"/>
    <lineage>
        <taxon>Eukaryota</taxon>
        <taxon>Metazoa</taxon>
        <taxon>Cnidaria</taxon>
        <taxon>Anthozoa</taxon>
        <taxon>Hexacorallia</taxon>
        <taxon>Scleractinia</taxon>
        <taxon>Caryophylliina</taxon>
        <taxon>Caryophylliidae</taxon>
        <taxon>Desmophyllum</taxon>
    </lineage>
</organism>
<proteinExistence type="inferred from homology"/>
<evidence type="ECO:0000256" key="8">
    <source>
        <dbReference type="SAM" id="Phobius"/>
    </source>
</evidence>